<gene>
    <name evidence="2" type="ORF">HMPREF1076_04471</name>
</gene>
<evidence type="ECO:0000313" key="3">
    <source>
        <dbReference type="Proteomes" id="UP000006330"/>
    </source>
</evidence>
<accession>K5Y890</accession>
<sequence>MGRLVTGTILYLCITFCLVACTRTMYIPVESVRTEYRDKYLRDSFYIHDSTNIYVNGDTIREYLYRYIYRDRFVHDTISVHDTIREPYPVEKALSKWQQTKMDIGGWAIGAISGILLFGIAYGIYKFIRLNISIK</sequence>
<keyword evidence="1" id="KW-1133">Transmembrane helix</keyword>
<feature type="transmembrane region" description="Helical" evidence="1">
    <location>
        <begin position="9"/>
        <end position="29"/>
    </location>
</feature>
<keyword evidence="1" id="KW-0472">Membrane</keyword>
<dbReference type="PATRIC" id="fig|999418.3.peg.4542"/>
<name>K5Y890_9BACT</name>
<evidence type="ECO:0000256" key="1">
    <source>
        <dbReference type="SAM" id="Phobius"/>
    </source>
</evidence>
<feature type="transmembrane region" description="Helical" evidence="1">
    <location>
        <begin position="104"/>
        <end position="125"/>
    </location>
</feature>
<dbReference type="Proteomes" id="UP000006330">
    <property type="component" value="Unassembled WGS sequence"/>
</dbReference>
<evidence type="ECO:0000313" key="2">
    <source>
        <dbReference type="EMBL" id="EKN09442.1"/>
    </source>
</evidence>
<reference evidence="2 3" key="1">
    <citation type="submission" date="2012-02" db="EMBL/GenBank/DDBJ databases">
        <title>The Genome Sequence of Parabacteroides goldsteinii CL02T12C30.</title>
        <authorList>
            <consortium name="The Broad Institute Genome Sequencing Platform"/>
            <person name="Earl A."/>
            <person name="Ward D."/>
            <person name="Feldgarden M."/>
            <person name="Gevers D."/>
            <person name="Zitomersky N.L."/>
            <person name="Coyne M.J."/>
            <person name="Comstock L.E."/>
            <person name="Young S.K."/>
            <person name="Zeng Q."/>
            <person name="Gargeya S."/>
            <person name="Fitzgerald M."/>
            <person name="Haas B."/>
            <person name="Abouelleil A."/>
            <person name="Alvarado L."/>
            <person name="Arachchi H.M."/>
            <person name="Berlin A."/>
            <person name="Chapman S.B."/>
            <person name="Gearin G."/>
            <person name="Goldberg J."/>
            <person name="Griggs A."/>
            <person name="Gujja S."/>
            <person name="Hansen M."/>
            <person name="Heiman D."/>
            <person name="Howarth C."/>
            <person name="Larimer J."/>
            <person name="Lui A."/>
            <person name="MacDonald P.J.P."/>
            <person name="McCowen C."/>
            <person name="Montmayeur A."/>
            <person name="Murphy C."/>
            <person name="Neiman D."/>
            <person name="Pearson M."/>
            <person name="Priest M."/>
            <person name="Roberts A."/>
            <person name="Saif S."/>
            <person name="Shea T."/>
            <person name="Sisk P."/>
            <person name="Stolte C."/>
            <person name="Sykes S."/>
            <person name="Wortman J."/>
            <person name="Nusbaum C."/>
            <person name="Birren B."/>
        </authorList>
    </citation>
    <scope>NUCLEOTIDE SEQUENCE [LARGE SCALE GENOMIC DNA]</scope>
    <source>
        <strain evidence="2 3">CL02T12C30</strain>
    </source>
</reference>
<organism evidence="2 3">
    <name type="scientific">Parabacteroides goldsteinii CL02T12C30</name>
    <dbReference type="NCBI Taxonomy" id="999418"/>
    <lineage>
        <taxon>Bacteria</taxon>
        <taxon>Pseudomonadati</taxon>
        <taxon>Bacteroidota</taxon>
        <taxon>Bacteroidia</taxon>
        <taxon>Bacteroidales</taxon>
        <taxon>Tannerellaceae</taxon>
        <taxon>Parabacteroides</taxon>
    </lineage>
</organism>
<comment type="caution">
    <text evidence="2">The sequence shown here is derived from an EMBL/GenBank/DDBJ whole genome shotgun (WGS) entry which is preliminary data.</text>
</comment>
<dbReference type="AlphaFoldDB" id="K5Y890"/>
<keyword evidence="1" id="KW-0812">Transmembrane</keyword>
<dbReference type="HOGENOM" id="CLU_154433_0_0_10"/>
<protein>
    <submittedName>
        <fullName evidence="2">Uncharacterized protein</fullName>
    </submittedName>
</protein>
<proteinExistence type="predicted"/>
<dbReference type="EMBL" id="AGZO01000031">
    <property type="protein sequence ID" value="EKN09442.1"/>
    <property type="molecule type" value="Genomic_DNA"/>
</dbReference>